<evidence type="ECO:0000313" key="2">
    <source>
        <dbReference type="Proteomes" id="UP000031184"/>
    </source>
</evidence>
<dbReference type="Proteomes" id="UP000031184">
    <property type="component" value="Unassembled WGS sequence"/>
</dbReference>
<name>A0A017H573_9FUSO</name>
<protein>
    <submittedName>
        <fullName evidence="1">Uncharacterized protein</fullName>
    </submittedName>
</protein>
<comment type="caution">
    <text evidence="1">The sequence shown here is derived from an EMBL/GenBank/DDBJ whole genome shotgun (WGS) entry which is preliminary data.</text>
</comment>
<proteinExistence type="predicted"/>
<gene>
    <name evidence="1" type="ORF">C095_11560</name>
</gene>
<reference evidence="1 2" key="1">
    <citation type="submission" date="2013-08" db="EMBL/GenBank/DDBJ databases">
        <title>An opportunistic ruminal bacterium that causes liver abscesses in cattle.</title>
        <authorList>
            <person name="Benahmed F.H."/>
            <person name="Rasmussen M."/>
            <person name="Harbottle H."/>
            <person name="Soppet D."/>
            <person name="Nagaraja T.G."/>
            <person name="Davidson M."/>
        </authorList>
    </citation>
    <scope>NUCLEOTIDE SEQUENCE [LARGE SCALE GENOMIC DNA]</scope>
    <source>
        <strain evidence="1 2">B35</strain>
    </source>
</reference>
<sequence>MATQNKVRNWGIISVLFLAVIYVLVLTGKEHSIILNNKEGLSGLRYSIDGENYQEMGTKKIQRYVQGSSHTIYLKKASGEVMEKDFKLSFHDEDVEINIPNMMSELVKK</sequence>
<dbReference type="OrthoDB" id="9906727at2"/>
<organism evidence="1 2">
    <name type="scientific">Fusobacterium necrophorum subsp. funduliforme B35</name>
    <dbReference type="NCBI Taxonomy" id="1226633"/>
    <lineage>
        <taxon>Bacteria</taxon>
        <taxon>Fusobacteriati</taxon>
        <taxon>Fusobacteriota</taxon>
        <taxon>Fusobacteriia</taxon>
        <taxon>Fusobacteriales</taxon>
        <taxon>Fusobacteriaceae</taxon>
        <taxon>Fusobacterium</taxon>
    </lineage>
</organism>
<dbReference type="GeneID" id="75074724"/>
<accession>A0A017H573</accession>
<dbReference type="AlphaFoldDB" id="A0A017H573"/>
<dbReference type="RefSeq" id="WP_005953486.1">
    <property type="nucleotide sequence ID" value="NZ_AOJP01000005.1"/>
</dbReference>
<evidence type="ECO:0000313" key="1">
    <source>
        <dbReference type="EMBL" id="KID48137.1"/>
    </source>
</evidence>
<dbReference type="PATRIC" id="fig|1226633.4.peg.2341"/>
<dbReference type="EMBL" id="AUZI01000031">
    <property type="protein sequence ID" value="KID48137.1"/>
    <property type="molecule type" value="Genomic_DNA"/>
</dbReference>